<protein>
    <submittedName>
        <fullName evidence="1">Uncharacterized protein</fullName>
    </submittedName>
</protein>
<evidence type="ECO:0000313" key="1">
    <source>
        <dbReference type="EMBL" id="KAG5575663.1"/>
    </source>
</evidence>
<reference evidence="1 2" key="1">
    <citation type="submission" date="2020-09" db="EMBL/GenBank/DDBJ databases">
        <title>De no assembly of potato wild relative species, Solanum commersonii.</title>
        <authorList>
            <person name="Cho K."/>
        </authorList>
    </citation>
    <scope>NUCLEOTIDE SEQUENCE [LARGE SCALE GENOMIC DNA]</scope>
    <source>
        <strain evidence="1">LZ3.2</strain>
        <tissue evidence="1">Leaf</tissue>
    </source>
</reference>
<gene>
    <name evidence="1" type="ORF">H5410_055797</name>
</gene>
<organism evidence="1 2">
    <name type="scientific">Solanum commersonii</name>
    <name type="common">Commerson's wild potato</name>
    <name type="synonym">Commerson's nightshade</name>
    <dbReference type="NCBI Taxonomy" id="4109"/>
    <lineage>
        <taxon>Eukaryota</taxon>
        <taxon>Viridiplantae</taxon>
        <taxon>Streptophyta</taxon>
        <taxon>Embryophyta</taxon>
        <taxon>Tracheophyta</taxon>
        <taxon>Spermatophyta</taxon>
        <taxon>Magnoliopsida</taxon>
        <taxon>eudicotyledons</taxon>
        <taxon>Gunneridae</taxon>
        <taxon>Pentapetalae</taxon>
        <taxon>asterids</taxon>
        <taxon>lamiids</taxon>
        <taxon>Solanales</taxon>
        <taxon>Solanaceae</taxon>
        <taxon>Solanoideae</taxon>
        <taxon>Solaneae</taxon>
        <taxon>Solanum</taxon>
    </lineage>
</organism>
<dbReference type="EMBL" id="JACXVP010000011">
    <property type="protein sequence ID" value="KAG5575663.1"/>
    <property type="molecule type" value="Genomic_DNA"/>
</dbReference>
<dbReference type="Proteomes" id="UP000824120">
    <property type="component" value="Chromosome 11"/>
</dbReference>
<accession>A0A9J5WK75</accession>
<evidence type="ECO:0000313" key="2">
    <source>
        <dbReference type="Proteomes" id="UP000824120"/>
    </source>
</evidence>
<comment type="caution">
    <text evidence="1">The sequence shown here is derived from an EMBL/GenBank/DDBJ whole genome shotgun (WGS) entry which is preliminary data.</text>
</comment>
<name>A0A9J5WK75_SOLCO</name>
<sequence>MCHISRTTESEDIVRVVNKIKKVVYGKRIKTESKSRGVTKRKKNDKKKSTEEVENLWKKIQAFNNLKRPDRVIECVF</sequence>
<dbReference type="AlphaFoldDB" id="A0A9J5WK75"/>
<keyword evidence="2" id="KW-1185">Reference proteome</keyword>
<proteinExistence type="predicted"/>